<evidence type="ECO:0000313" key="7">
    <source>
        <dbReference type="Proteomes" id="UP000315522"/>
    </source>
</evidence>
<dbReference type="Gene3D" id="1.20.58.340">
    <property type="entry name" value="Magnesium transport protein CorA, transmembrane region"/>
    <property type="match status" value="1"/>
</dbReference>
<evidence type="ECO:0000313" key="6">
    <source>
        <dbReference type="EMBL" id="TVY90642.1"/>
    </source>
</evidence>
<accession>A0A559MCF4</accession>
<evidence type="ECO:0000256" key="2">
    <source>
        <dbReference type="ARBA" id="ARBA00022692"/>
    </source>
</evidence>
<evidence type="ECO:0000256" key="4">
    <source>
        <dbReference type="ARBA" id="ARBA00023136"/>
    </source>
</evidence>
<feature type="compositionally biased region" description="Basic and acidic residues" evidence="5">
    <location>
        <begin position="65"/>
        <end position="75"/>
    </location>
</feature>
<dbReference type="EMBL" id="QGML01000794">
    <property type="protein sequence ID" value="TVY90642.1"/>
    <property type="molecule type" value="Genomic_DNA"/>
</dbReference>
<evidence type="ECO:0000256" key="5">
    <source>
        <dbReference type="SAM" id="MobiDB-lite"/>
    </source>
</evidence>
<feature type="region of interest" description="Disordered" evidence="5">
    <location>
        <begin position="614"/>
        <end position="682"/>
    </location>
</feature>
<dbReference type="InterPro" id="IPR045863">
    <property type="entry name" value="CorA_TM1_TM2"/>
</dbReference>
<dbReference type="AlphaFoldDB" id="A0A559MCF4"/>
<sequence length="682" mass="77485">MTAPLTLSTEGLLKRLDEQHQAYLQTFKLVHEALSQTVAATTASPAALPPLQSPVTSAGKRRRRSTVEVEIDRPGLRKPSTYHSSVLTGESDESDEDDELYVQTPLARSKYEDEDLRKHLQTHKFNEEGQLLLDTIVRDGVLLRPTLFPKYDPDEKFHNSHYTIFDVGKDGAPLSRSFVVKPGSSIDSSIWQAIKDLNADPAALRPAVGRISIIREPSPIVFGALHLTMNKDFDMDEIFEHLVEQDNSAAHMINRGFNDDQRQQRSLVFKFDYFTVVGEEVEPMPWQTSAGAEKVLDPPEGHIPISRCSSVVVLSHSGNHIKKLKNASRRAQTRYGYVYDLWAPWHVLNIQCYPDHKHSMDSHDSTKHYVNGPEAFLHTLLAEFKDAEKRFGEIYNKITKLITAPVCLNLFTTEYVLHVLNSDFMFNGQLRDRLLFEDEEFTYSRRYFWAFQTLGIMNNGIKAIIDAYEDTFTDEVWEGKHKTLWPMLEPDSGRNVYWRKKMAGLRKEFKREIGHLEKLYEENDDRRKEIRTLRDQLFSGTSVLESRKSVELSTVTILQGHNIKLLTLVSIFFLPLTFDTSVFGMTNMPTQHQFKWFGIVMATIRSAQVTPLATQPPLSTSVSVSKDAPSPSNGEEEQKEEREREKERPPAVSSHSASESIGRGEEEGGVMVGDGVGEEEPG</sequence>
<feature type="compositionally biased region" description="Acidic residues" evidence="5">
    <location>
        <begin position="90"/>
        <end position="99"/>
    </location>
</feature>
<feature type="compositionally biased region" description="Polar residues" evidence="5">
    <location>
        <begin position="614"/>
        <end position="624"/>
    </location>
</feature>
<dbReference type="Pfam" id="PF01544">
    <property type="entry name" value="CorA"/>
    <property type="match status" value="1"/>
</dbReference>
<evidence type="ECO:0000256" key="1">
    <source>
        <dbReference type="ARBA" id="ARBA00004141"/>
    </source>
</evidence>
<comment type="subcellular location">
    <subcellularLocation>
        <location evidence="1">Membrane</location>
        <topology evidence="1">Multi-pass membrane protein</topology>
    </subcellularLocation>
</comment>
<comment type="caution">
    <text evidence="6">The sequence shown here is derived from an EMBL/GenBank/DDBJ whole genome shotgun (WGS) entry which is preliminary data.</text>
</comment>
<dbReference type="Proteomes" id="UP000315522">
    <property type="component" value="Unassembled WGS sequence"/>
</dbReference>
<feature type="region of interest" description="Disordered" evidence="5">
    <location>
        <begin position="45"/>
        <end position="99"/>
    </location>
</feature>
<evidence type="ECO:0000256" key="3">
    <source>
        <dbReference type="ARBA" id="ARBA00022989"/>
    </source>
</evidence>
<proteinExistence type="predicted"/>
<dbReference type="GO" id="GO:0046873">
    <property type="term" value="F:metal ion transmembrane transporter activity"/>
    <property type="evidence" value="ECO:0007669"/>
    <property type="project" value="InterPro"/>
</dbReference>
<feature type="compositionally biased region" description="Basic and acidic residues" evidence="5">
    <location>
        <begin position="639"/>
        <end position="649"/>
    </location>
</feature>
<name>A0A559MCF4_9HELO</name>
<dbReference type="InterPro" id="IPR002523">
    <property type="entry name" value="MgTranspt_CorA/ZnTranspt_ZntB"/>
</dbReference>
<protein>
    <submittedName>
        <fullName evidence="6">Uncharacterized protein</fullName>
    </submittedName>
</protein>
<keyword evidence="2" id="KW-0812">Transmembrane</keyword>
<organism evidence="6 7">
    <name type="scientific">Lachnellula willkommii</name>
    <dbReference type="NCBI Taxonomy" id="215461"/>
    <lineage>
        <taxon>Eukaryota</taxon>
        <taxon>Fungi</taxon>
        <taxon>Dikarya</taxon>
        <taxon>Ascomycota</taxon>
        <taxon>Pezizomycotina</taxon>
        <taxon>Leotiomycetes</taxon>
        <taxon>Helotiales</taxon>
        <taxon>Lachnaceae</taxon>
        <taxon>Lachnellula</taxon>
    </lineage>
</organism>
<keyword evidence="4" id="KW-0472">Membrane</keyword>
<dbReference type="SUPFAM" id="SSF144083">
    <property type="entry name" value="Magnesium transport protein CorA, transmembrane region"/>
    <property type="match status" value="1"/>
</dbReference>
<gene>
    <name evidence="6" type="ORF">LAWI1_G003384</name>
</gene>
<dbReference type="GO" id="GO:0016020">
    <property type="term" value="C:membrane"/>
    <property type="evidence" value="ECO:0007669"/>
    <property type="project" value="UniProtKB-SubCell"/>
</dbReference>
<keyword evidence="7" id="KW-1185">Reference proteome</keyword>
<reference evidence="6 7" key="1">
    <citation type="submission" date="2018-05" db="EMBL/GenBank/DDBJ databases">
        <title>Genome sequencing and assembly of the regulated plant pathogen Lachnellula willkommii and related sister species for the development of diagnostic species identification markers.</title>
        <authorList>
            <person name="Giroux E."/>
            <person name="Bilodeau G."/>
        </authorList>
    </citation>
    <scope>NUCLEOTIDE SEQUENCE [LARGE SCALE GENOMIC DNA]</scope>
    <source>
        <strain evidence="6 7">CBS 172.35</strain>
    </source>
</reference>
<keyword evidence="3" id="KW-1133">Transmembrane helix</keyword>